<feature type="compositionally biased region" description="Basic residues" evidence="4">
    <location>
        <begin position="18"/>
        <end position="27"/>
    </location>
</feature>
<feature type="region of interest" description="Disordered" evidence="4">
    <location>
        <begin position="60"/>
        <end position="108"/>
    </location>
</feature>
<reference evidence="6" key="2">
    <citation type="submission" date="2024-02" db="EMBL/GenBank/DDBJ databases">
        <title>Comparative genomics of Cryptococcus and Kwoniella reveals pathogenesis evolution and contrasting modes of karyotype evolution via chromosome fusion or intercentromeric recombination.</title>
        <authorList>
            <person name="Coelho M.A."/>
            <person name="David-Palma M."/>
            <person name="Shea T."/>
            <person name="Bowers K."/>
            <person name="McGinley-Smith S."/>
            <person name="Mohammad A.W."/>
            <person name="Gnirke A."/>
            <person name="Yurkov A.M."/>
            <person name="Nowrousian M."/>
            <person name="Sun S."/>
            <person name="Cuomo C.A."/>
            <person name="Heitman J."/>
        </authorList>
    </citation>
    <scope>NUCLEOTIDE SEQUENCE</scope>
    <source>
        <strain evidence="6">CBS 10117</strain>
    </source>
</reference>
<dbReference type="Proteomes" id="UP000078595">
    <property type="component" value="Chromosome 2"/>
</dbReference>
<dbReference type="Pfam" id="PF04082">
    <property type="entry name" value="Fungal_trans"/>
    <property type="match status" value="1"/>
</dbReference>
<dbReference type="PANTHER" id="PTHR31001">
    <property type="entry name" value="UNCHARACTERIZED TRANSCRIPTIONAL REGULATORY PROTEIN"/>
    <property type="match status" value="1"/>
</dbReference>
<dbReference type="SMART" id="SM00066">
    <property type="entry name" value="GAL4"/>
    <property type="match status" value="1"/>
</dbReference>
<dbReference type="CDD" id="cd00067">
    <property type="entry name" value="GAL4"/>
    <property type="match status" value="1"/>
</dbReference>
<dbReference type="PROSITE" id="PS50048">
    <property type="entry name" value="ZN2_CY6_FUNGAL_2"/>
    <property type="match status" value="1"/>
</dbReference>
<evidence type="ECO:0000256" key="3">
    <source>
        <dbReference type="ARBA" id="ARBA00023242"/>
    </source>
</evidence>
<dbReference type="GeneID" id="28966102"/>
<feature type="compositionally biased region" description="Polar residues" evidence="4">
    <location>
        <begin position="124"/>
        <end position="139"/>
    </location>
</feature>
<comment type="subcellular location">
    <subcellularLocation>
        <location evidence="1">Nucleus</location>
    </subcellularLocation>
</comment>
<dbReference type="KEGG" id="kdj:28966102"/>
<dbReference type="InterPro" id="IPR007219">
    <property type="entry name" value="XnlR_reg_dom"/>
</dbReference>
<dbReference type="GO" id="GO:0003677">
    <property type="term" value="F:DNA binding"/>
    <property type="evidence" value="ECO:0007669"/>
    <property type="project" value="InterPro"/>
</dbReference>
<gene>
    <name evidence="6" type="ORF">I303_101464</name>
</gene>
<evidence type="ECO:0000313" key="6">
    <source>
        <dbReference type="EMBL" id="WWC58919.1"/>
    </source>
</evidence>
<feature type="compositionally biased region" description="Low complexity" evidence="4">
    <location>
        <begin position="75"/>
        <end position="101"/>
    </location>
</feature>
<evidence type="ECO:0000313" key="7">
    <source>
        <dbReference type="Proteomes" id="UP000078595"/>
    </source>
</evidence>
<evidence type="ECO:0000259" key="5">
    <source>
        <dbReference type="PROSITE" id="PS50048"/>
    </source>
</evidence>
<name>A0AAJ8KIX6_9TREE</name>
<sequence length="845" mass="93674">MSDSSNQLTNGEDSARNPPRKRKRRSHLNCAECRRLKLKCDRTVPCENCVKRACQHLCPDGARKGPRSEKKKAKLAAAQQSESGTQAGSSSSSLPPTSSAQPNHDQEPAAPRLVETTAPSDVDTSLIDSANIDPNSETVTDIAPVNPTISPANTAFSHPFHYPVEDAFQDWIQPLPQALPQPSSSHLPTHTVRFEDSHTSPAEEQSHGTLVISHTGSSKYLGPSAASEWLKDAEVLEGNETPGFSRAASPTVPSSVPQTRSHLGFPFSGRGASAVPSFNSLTSSLPAFEEAEALIDSYYRYFGWSYEIVSRSSVRKIIQDVFSYLEASGEEHRRSRIHVQQLGLLFIVLAMGALHNLELRPDDTSAEEYMLCAEDCLTKGHFMTNNTVAGVQTLIIMAHFHLETDKGRNGDSAWTLWGLAMRIIQAKWNLPTEVVEERRRIFWESHSAEIFQANCFSRPYAIPAEFIDTRFPADKPSVSNTSSLISYHTKKFELAQIAKSVLQTVLNTTGPAYQTITDLYETLRAFERSIPFHLRCRTALLALPSLYSDAKMAEAESPEVNKRDLRRTFEQFSLSMIVSETIVNLNRPYFMRALIECPIDPLRTMYGQAYLSVVERSNVIIQIVCGLYALHPSVAARHWWCWYHAFNSAVCLGTLILMSPQNELVPIALGAMGQAIGIYTDTVHSRAAPRLVQNLRWLLRLRQRAMDRIELSRQQPQGTQDPDSDTETDAGLLGWRTRFIERVGQGSQKATSISTRSPAATGLTPTGDIEGVIKSIPQAIQQHIASDLPELAPPTGSSSDSPPVQMNSTDQLLHQFWDPMMLTQDLNDVVGSSMSWWDVLSQPPP</sequence>
<organism evidence="6 7">
    <name type="scientific">Kwoniella dejecticola CBS 10117</name>
    <dbReference type="NCBI Taxonomy" id="1296121"/>
    <lineage>
        <taxon>Eukaryota</taxon>
        <taxon>Fungi</taxon>
        <taxon>Dikarya</taxon>
        <taxon>Basidiomycota</taxon>
        <taxon>Agaricomycotina</taxon>
        <taxon>Tremellomycetes</taxon>
        <taxon>Tremellales</taxon>
        <taxon>Cryptococcaceae</taxon>
        <taxon>Kwoniella</taxon>
    </lineage>
</organism>
<dbReference type="CDD" id="cd12148">
    <property type="entry name" value="fungal_TF_MHR"/>
    <property type="match status" value="1"/>
</dbReference>
<dbReference type="GO" id="GO:0008270">
    <property type="term" value="F:zinc ion binding"/>
    <property type="evidence" value="ECO:0007669"/>
    <property type="project" value="InterPro"/>
</dbReference>
<dbReference type="GO" id="GO:0006351">
    <property type="term" value="P:DNA-templated transcription"/>
    <property type="evidence" value="ECO:0007669"/>
    <property type="project" value="InterPro"/>
</dbReference>
<dbReference type="GO" id="GO:0005634">
    <property type="term" value="C:nucleus"/>
    <property type="evidence" value="ECO:0007669"/>
    <property type="project" value="UniProtKB-SubCell"/>
</dbReference>
<feature type="domain" description="Zn(2)-C6 fungal-type" evidence="5">
    <location>
        <begin position="29"/>
        <end position="58"/>
    </location>
</feature>
<evidence type="ECO:0000256" key="1">
    <source>
        <dbReference type="ARBA" id="ARBA00004123"/>
    </source>
</evidence>
<dbReference type="SUPFAM" id="SSF57701">
    <property type="entry name" value="Zn2/Cys6 DNA-binding domain"/>
    <property type="match status" value="1"/>
</dbReference>
<dbReference type="RefSeq" id="XP_065824419.1">
    <property type="nucleotide sequence ID" value="XM_065968347.1"/>
</dbReference>
<dbReference type="GO" id="GO:0000981">
    <property type="term" value="F:DNA-binding transcription factor activity, RNA polymerase II-specific"/>
    <property type="evidence" value="ECO:0007669"/>
    <property type="project" value="InterPro"/>
</dbReference>
<dbReference type="AlphaFoldDB" id="A0AAJ8KIX6"/>
<dbReference type="InterPro" id="IPR001138">
    <property type="entry name" value="Zn2Cys6_DnaBD"/>
</dbReference>
<dbReference type="PANTHER" id="PTHR31001:SF56">
    <property type="entry name" value="ZN(2)-C6 FUNGAL-TYPE DOMAIN-CONTAINING PROTEIN"/>
    <property type="match status" value="1"/>
</dbReference>
<reference evidence="6" key="1">
    <citation type="submission" date="2013-07" db="EMBL/GenBank/DDBJ databases">
        <authorList>
            <consortium name="The Broad Institute Genome Sequencing Platform"/>
            <person name="Cuomo C."/>
            <person name="Litvintseva A."/>
            <person name="Chen Y."/>
            <person name="Heitman J."/>
            <person name="Sun S."/>
            <person name="Springer D."/>
            <person name="Dromer F."/>
            <person name="Young S.K."/>
            <person name="Zeng Q."/>
            <person name="Gargeya S."/>
            <person name="Fitzgerald M."/>
            <person name="Abouelleil A."/>
            <person name="Alvarado L."/>
            <person name="Berlin A.M."/>
            <person name="Chapman S.B."/>
            <person name="Dewar J."/>
            <person name="Goldberg J."/>
            <person name="Griggs A."/>
            <person name="Gujja S."/>
            <person name="Hansen M."/>
            <person name="Howarth C."/>
            <person name="Imamovic A."/>
            <person name="Larimer J."/>
            <person name="McCowan C."/>
            <person name="Murphy C."/>
            <person name="Pearson M."/>
            <person name="Priest M."/>
            <person name="Roberts A."/>
            <person name="Saif S."/>
            <person name="Shea T."/>
            <person name="Sykes S."/>
            <person name="Wortman J."/>
            <person name="Nusbaum C."/>
            <person name="Birren B."/>
        </authorList>
    </citation>
    <scope>NUCLEOTIDE SEQUENCE</scope>
    <source>
        <strain evidence="6">CBS 10117</strain>
    </source>
</reference>
<evidence type="ECO:0000256" key="4">
    <source>
        <dbReference type="SAM" id="MobiDB-lite"/>
    </source>
</evidence>
<dbReference type="InterPro" id="IPR036864">
    <property type="entry name" value="Zn2-C6_fun-type_DNA-bd_sf"/>
</dbReference>
<accession>A0AAJ8KIX6</accession>
<keyword evidence="2" id="KW-0479">Metal-binding</keyword>
<feature type="region of interest" description="Disordered" evidence="4">
    <location>
        <begin position="1"/>
        <end position="28"/>
    </location>
</feature>
<feature type="region of interest" description="Disordered" evidence="4">
    <location>
        <begin position="124"/>
        <end position="145"/>
    </location>
</feature>
<proteinExistence type="predicted"/>
<evidence type="ECO:0000256" key="2">
    <source>
        <dbReference type="ARBA" id="ARBA00022723"/>
    </source>
</evidence>
<keyword evidence="3" id="KW-0539">Nucleus</keyword>
<dbReference type="InterPro" id="IPR050613">
    <property type="entry name" value="Sec_Metabolite_Reg"/>
</dbReference>
<protein>
    <recommendedName>
        <fullName evidence="5">Zn(2)-C6 fungal-type domain-containing protein</fullName>
    </recommendedName>
</protein>
<feature type="compositionally biased region" description="Polar residues" evidence="4">
    <location>
        <begin position="1"/>
        <end position="12"/>
    </location>
</feature>
<keyword evidence="7" id="KW-1185">Reference proteome</keyword>
<dbReference type="EMBL" id="CP144531">
    <property type="protein sequence ID" value="WWC58919.1"/>
    <property type="molecule type" value="Genomic_DNA"/>
</dbReference>